<dbReference type="InterPro" id="IPR043502">
    <property type="entry name" value="DNA/RNA_pol_sf"/>
</dbReference>
<keyword evidence="3" id="KW-1185">Reference proteome</keyword>
<organism evidence="2 3">
    <name type="scientific">Aliidiomarina minuta</name>
    <dbReference type="NCBI Taxonomy" id="880057"/>
    <lineage>
        <taxon>Bacteria</taxon>
        <taxon>Pseudomonadati</taxon>
        <taxon>Pseudomonadota</taxon>
        <taxon>Gammaproteobacteria</taxon>
        <taxon>Alteromonadales</taxon>
        <taxon>Idiomarinaceae</taxon>
        <taxon>Aliidiomarina</taxon>
    </lineage>
</organism>
<dbReference type="NCBIfam" id="NF041747">
    <property type="entry name" value="Drt3a"/>
    <property type="match status" value="1"/>
</dbReference>
<evidence type="ECO:0000259" key="1">
    <source>
        <dbReference type="PROSITE" id="PS50878"/>
    </source>
</evidence>
<dbReference type="AlphaFoldDB" id="A0A432W9D8"/>
<dbReference type="Pfam" id="PF00078">
    <property type="entry name" value="RVT_1"/>
    <property type="match status" value="1"/>
</dbReference>
<evidence type="ECO:0000313" key="2">
    <source>
        <dbReference type="EMBL" id="RUO26596.1"/>
    </source>
</evidence>
<comment type="caution">
    <text evidence="2">The sequence shown here is derived from an EMBL/GenBank/DDBJ whole genome shotgun (WGS) entry which is preliminary data.</text>
</comment>
<reference evidence="2 3" key="1">
    <citation type="journal article" date="2011" name="Front. Microbiol.">
        <title>Genomic signatures of strain selection and enhancement in Bacillus atrophaeus var. globigii, a historical biowarfare simulant.</title>
        <authorList>
            <person name="Gibbons H.S."/>
            <person name="Broomall S.M."/>
            <person name="McNew L.A."/>
            <person name="Daligault H."/>
            <person name="Chapman C."/>
            <person name="Bruce D."/>
            <person name="Karavis M."/>
            <person name="Krepps M."/>
            <person name="McGregor P.A."/>
            <person name="Hong C."/>
            <person name="Park K.H."/>
            <person name="Akmal A."/>
            <person name="Feldman A."/>
            <person name="Lin J.S."/>
            <person name="Chang W.E."/>
            <person name="Higgs B.W."/>
            <person name="Demirev P."/>
            <person name="Lindquist J."/>
            <person name="Liem A."/>
            <person name="Fochler E."/>
            <person name="Read T.D."/>
            <person name="Tapia R."/>
            <person name="Johnson S."/>
            <person name="Bishop-Lilly K.A."/>
            <person name="Detter C."/>
            <person name="Han C."/>
            <person name="Sozhamannan S."/>
            <person name="Rosenzweig C.N."/>
            <person name="Skowronski E.W."/>
        </authorList>
    </citation>
    <scope>NUCLEOTIDE SEQUENCE [LARGE SCALE GENOMIC DNA]</scope>
    <source>
        <strain evidence="2 3">MLST1</strain>
    </source>
</reference>
<name>A0A432W9D8_9GAMM</name>
<dbReference type="PROSITE" id="PS50878">
    <property type="entry name" value="RT_POL"/>
    <property type="match status" value="1"/>
</dbReference>
<dbReference type="RefSeq" id="WP_126803405.1">
    <property type="nucleotide sequence ID" value="NZ_PIPL01000001.1"/>
</dbReference>
<protein>
    <recommendedName>
        <fullName evidence="1">Reverse transcriptase domain-containing protein</fullName>
    </recommendedName>
</protein>
<dbReference type="OrthoDB" id="9793236at2"/>
<feature type="domain" description="Reverse transcriptase" evidence="1">
    <location>
        <begin position="46"/>
        <end position="252"/>
    </location>
</feature>
<sequence length="393" mass="45577">MLKQVFDREQLSKALTPNDIWQWNLLPDYGDVETAIAHTVQYWKSHDFVLSLLEEKKIKGKAVFIPSTMEDFFSIKLLDRFIRRIYKVRQSDRNRIIRQINTLLKDSGDYHVLRLDIKNCYETIPFQSLINKFESELILAPECIKMLNAISADLLGNHNMLGLPRGLSISPTLAELYLEELDKNIMSNPNVIYSARYVDDIIVLTPAGKQEKVQSDIVSAMTELGLSLNDNTEKYYSGPSKSAMFNYLGYLIKVESKKDKPNKVDLHISRSKLDKLKSRIMMVFLDHKKQRNILLLKRRIEYLCMLKSVRKSKNGDLLAGLANNYRYVTDEFDCLKTVDGFLCQQLSDPRFSLTQNEQAQVKRISIYGNTRKRNVGKFSKNQTLQIMRVWKNA</sequence>
<dbReference type="Proteomes" id="UP000288293">
    <property type="component" value="Unassembled WGS sequence"/>
</dbReference>
<accession>A0A432W9D8</accession>
<evidence type="ECO:0000313" key="3">
    <source>
        <dbReference type="Proteomes" id="UP000288293"/>
    </source>
</evidence>
<dbReference type="SUPFAM" id="SSF56672">
    <property type="entry name" value="DNA/RNA polymerases"/>
    <property type="match status" value="1"/>
</dbReference>
<proteinExistence type="predicted"/>
<dbReference type="CDD" id="cd01646">
    <property type="entry name" value="RT_Bac_retron_I"/>
    <property type="match status" value="1"/>
</dbReference>
<dbReference type="EMBL" id="PIPL01000001">
    <property type="protein sequence ID" value="RUO26596.1"/>
    <property type="molecule type" value="Genomic_DNA"/>
</dbReference>
<dbReference type="InterPro" id="IPR000477">
    <property type="entry name" value="RT_dom"/>
</dbReference>
<gene>
    <name evidence="2" type="ORF">CWE09_07800</name>
</gene>